<organism evidence="2 3">
    <name type="scientific">Limosa lapponica baueri</name>
    <dbReference type="NCBI Taxonomy" id="1758121"/>
    <lineage>
        <taxon>Eukaryota</taxon>
        <taxon>Metazoa</taxon>
        <taxon>Chordata</taxon>
        <taxon>Craniata</taxon>
        <taxon>Vertebrata</taxon>
        <taxon>Euteleostomi</taxon>
        <taxon>Archelosauria</taxon>
        <taxon>Archosauria</taxon>
        <taxon>Dinosauria</taxon>
        <taxon>Saurischia</taxon>
        <taxon>Theropoda</taxon>
        <taxon>Coelurosauria</taxon>
        <taxon>Aves</taxon>
        <taxon>Neognathae</taxon>
        <taxon>Neoaves</taxon>
        <taxon>Charadriiformes</taxon>
        <taxon>Scolopacidae</taxon>
        <taxon>Limosa</taxon>
    </lineage>
</organism>
<keyword evidence="2" id="KW-0695">RNA-directed DNA polymerase</keyword>
<reference evidence="3" key="2">
    <citation type="submission" date="2017-12" db="EMBL/GenBank/DDBJ databases">
        <title>Genome sequence of the Bar-tailed Godwit (Limosa lapponica baueri).</title>
        <authorList>
            <person name="Lima N.C.B."/>
            <person name="Parody-Merino A.M."/>
            <person name="Battley P.F."/>
            <person name="Fidler A.E."/>
            <person name="Prosdocimi F."/>
        </authorList>
    </citation>
    <scope>NUCLEOTIDE SEQUENCE [LARGE SCALE GENOMIC DNA]</scope>
</reference>
<keyword evidence="2" id="KW-0808">Transferase</keyword>
<sequence length="483" mass="54452">MNEVGALVVEDTEKAELLNAFFASVFTAKAAPHESQTLETRGKVWREEDFPSVGEDWVRDHLAKLDIHKSMGPDGMHPQVLRELADVIAEPLSIILKGLGEQKCLKTGGRQISHHLIAFYDVITGWLDKRRAADVIYLNFSKAFDTVSHNILIRKLRKYGVDEGAVRWAESWLCDRTQRVVISGAGSSWRPVTSGVPQGSILSPVLFNIFINDLDEGTERILSKFADDTKLGGLANTPEGCAAIQWDLNRLESWAEKNLTRFNKGKCRVLHLGRKNPKNQYRLEVDLLESTTEEKDLGVLMDNKLPMSQQCALVAKRANGNLGCIEKCGQASFGHHISVLVNPLGPGESPYHRKDIEVLEQVQRRATKLVRGLEHKSYEERLRELGLFSLGKRRLRGDLIALYNYLKGGCREVGVGLFSQVTDDRTRGNGIKLRQGKFRLDIRKYFFTERVVRHWNGLPREVVEAPSLEVFKRGVDMVLGNMD</sequence>
<dbReference type="AlphaFoldDB" id="A0A2I0UMW5"/>
<dbReference type="PROSITE" id="PS50878">
    <property type="entry name" value="RT_POL"/>
    <property type="match status" value="1"/>
</dbReference>
<dbReference type="SUPFAM" id="SSF56672">
    <property type="entry name" value="DNA/RNA polymerases"/>
    <property type="match status" value="1"/>
</dbReference>
<dbReference type="Pfam" id="PF00078">
    <property type="entry name" value="RVT_1"/>
    <property type="match status" value="1"/>
</dbReference>
<dbReference type="CDD" id="cd01650">
    <property type="entry name" value="RT_nLTR_like"/>
    <property type="match status" value="1"/>
</dbReference>
<reference evidence="3" key="1">
    <citation type="submission" date="2017-11" db="EMBL/GenBank/DDBJ databases">
        <authorList>
            <person name="Lima N.C."/>
            <person name="Parody-Merino A.M."/>
            <person name="Battley P.F."/>
            <person name="Fidler A.E."/>
            <person name="Prosdocimi F."/>
        </authorList>
    </citation>
    <scope>NUCLEOTIDE SEQUENCE [LARGE SCALE GENOMIC DNA]</scope>
</reference>
<dbReference type="PANTHER" id="PTHR33332">
    <property type="entry name" value="REVERSE TRANSCRIPTASE DOMAIN-CONTAINING PROTEIN"/>
    <property type="match status" value="1"/>
</dbReference>
<dbReference type="GO" id="GO:0003964">
    <property type="term" value="F:RNA-directed DNA polymerase activity"/>
    <property type="evidence" value="ECO:0007669"/>
    <property type="project" value="UniProtKB-KW"/>
</dbReference>
<feature type="domain" description="Reverse transcriptase" evidence="1">
    <location>
        <begin position="1"/>
        <end position="301"/>
    </location>
</feature>
<dbReference type="EMBL" id="KZ505679">
    <property type="protein sequence ID" value="PKU47387.1"/>
    <property type="molecule type" value="Genomic_DNA"/>
</dbReference>
<keyword evidence="2" id="KW-0548">Nucleotidyltransferase</keyword>
<gene>
    <name evidence="2" type="ORF">llap_2289</name>
</gene>
<dbReference type="InterPro" id="IPR000477">
    <property type="entry name" value="RT_dom"/>
</dbReference>
<evidence type="ECO:0000259" key="1">
    <source>
        <dbReference type="PROSITE" id="PS50878"/>
    </source>
</evidence>
<keyword evidence="3" id="KW-1185">Reference proteome</keyword>
<dbReference type="Proteomes" id="UP000233556">
    <property type="component" value="Unassembled WGS sequence"/>
</dbReference>
<name>A0A2I0UMW5_LIMLA</name>
<dbReference type="OrthoDB" id="416454at2759"/>
<evidence type="ECO:0000313" key="3">
    <source>
        <dbReference type="Proteomes" id="UP000233556"/>
    </source>
</evidence>
<dbReference type="InterPro" id="IPR043502">
    <property type="entry name" value="DNA/RNA_pol_sf"/>
</dbReference>
<proteinExistence type="predicted"/>
<evidence type="ECO:0000313" key="2">
    <source>
        <dbReference type="EMBL" id="PKU47387.1"/>
    </source>
</evidence>
<protein>
    <submittedName>
        <fullName evidence="2">Rna-directed dna polymerase from mobile element jockey-like</fullName>
    </submittedName>
</protein>
<accession>A0A2I0UMW5</accession>